<comment type="caution">
    <text evidence="3">The sequence shown here is derived from an EMBL/GenBank/DDBJ whole genome shotgun (WGS) entry which is preliminary data.</text>
</comment>
<proteinExistence type="inferred from homology"/>
<dbReference type="Pfam" id="PF03795">
    <property type="entry name" value="YCII"/>
    <property type="match status" value="1"/>
</dbReference>
<dbReference type="SUPFAM" id="SSF54909">
    <property type="entry name" value="Dimeric alpha+beta barrel"/>
    <property type="match status" value="1"/>
</dbReference>
<gene>
    <name evidence="3" type="ORF">ACFQ07_22975</name>
</gene>
<evidence type="ECO:0000313" key="3">
    <source>
        <dbReference type="EMBL" id="MFD0855123.1"/>
    </source>
</evidence>
<feature type="domain" description="YCII-related" evidence="2">
    <location>
        <begin position="19"/>
        <end position="121"/>
    </location>
</feature>
<dbReference type="Proteomes" id="UP001597083">
    <property type="component" value="Unassembled WGS sequence"/>
</dbReference>
<keyword evidence="4" id="KW-1185">Reference proteome</keyword>
<evidence type="ECO:0000256" key="1">
    <source>
        <dbReference type="ARBA" id="ARBA00007689"/>
    </source>
</evidence>
<protein>
    <submittedName>
        <fullName evidence="3">YciI family protein</fullName>
    </submittedName>
</protein>
<dbReference type="PANTHER" id="PTHR35174">
    <property type="entry name" value="BLL7171 PROTEIN-RELATED"/>
    <property type="match status" value="1"/>
</dbReference>
<sequence length="122" mass="13523">MLLIYSNPAVWEHPTFLQAPEALAMSPEDREGLSDQFGTLMKELSDSGELIIGQPLGAPEDTETVQVRDDEAVITDGPFTEAKEHLAGYFIVDCCSPERAREIASRFPDARFGAVEIRRILD</sequence>
<dbReference type="InterPro" id="IPR005545">
    <property type="entry name" value="YCII"/>
</dbReference>
<dbReference type="PANTHER" id="PTHR35174:SF3">
    <property type="entry name" value="BLL7171 PROTEIN"/>
    <property type="match status" value="1"/>
</dbReference>
<organism evidence="3 4">
    <name type="scientific">Actinomadura adrarensis</name>
    <dbReference type="NCBI Taxonomy" id="1819600"/>
    <lineage>
        <taxon>Bacteria</taxon>
        <taxon>Bacillati</taxon>
        <taxon>Actinomycetota</taxon>
        <taxon>Actinomycetes</taxon>
        <taxon>Streptosporangiales</taxon>
        <taxon>Thermomonosporaceae</taxon>
        <taxon>Actinomadura</taxon>
    </lineage>
</organism>
<evidence type="ECO:0000313" key="4">
    <source>
        <dbReference type="Proteomes" id="UP001597083"/>
    </source>
</evidence>
<dbReference type="InterPro" id="IPR011008">
    <property type="entry name" value="Dimeric_a/b-barrel"/>
</dbReference>
<name>A0ABW3CN21_9ACTN</name>
<reference evidence="4" key="1">
    <citation type="journal article" date="2019" name="Int. J. Syst. Evol. Microbiol.">
        <title>The Global Catalogue of Microorganisms (GCM) 10K type strain sequencing project: providing services to taxonomists for standard genome sequencing and annotation.</title>
        <authorList>
            <consortium name="The Broad Institute Genomics Platform"/>
            <consortium name="The Broad Institute Genome Sequencing Center for Infectious Disease"/>
            <person name="Wu L."/>
            <person name="Ma J."/>
        </authorList>
    </citation>
    <scope>NUCLEOTIDE SEQUENCE [LARGE SCALE GENOMIC DNA]</scope>
    <source>
        <strain evidence="4">JCM 31696</strain>
    </source>
</reference>
<dbReference type="EMBL" id="JBHTIR010003388">
    <property type="protein sequence ID" value="MFD0855123.1"/>
    <property type="molecule type" value="Genomic_DNA"/>
</dbReference>
<accession>A0ABW3CN21</accession>
<dbReference type="Gene3D" id="3.30.70.1060">
    <property type="entry name" value="Dimeric alpha+beta barrel"/>
    <property type="match status" value="1"/>
</dbReference>
<comment type="similarity">
    <text evidence="1">Belongs to the YciI family.</text>
</comment>
<evidence type="ECO:0000259" key="2">
    <source>
        <dbReference type="Pfam" id="PF03795"/>
    </source>
</evidence>